<dbReference type="SMART" id="SM01234">
    <property type="entry name" value="Haemolytic"/>
    <property type="match status" value="1"/>
</dbReference>
<evidence type="ECO:0000313" key="3">
    <source>
        <dbReference type="EMBL" id="CAB4878498.1"/>
    </source>
</evidence>
<dbReference type="HAMAP" id="MF_00386">
    <property type="entry name" value="UPF0161_YidD"/>
    <property type="match status" value="1"/>
</dbReference>
<evidence type="ECO:0000313" key="4">
    <source>
        <dbReference type="EMBL" id="CAB5050804.1"/>
    </source>
</evidence>
<dbReference type="EMBL" id="CAEZXX010000020">
    <property type="protein sequence ID" value="CAB4698819.1"/>
    <property type="molecule type" value="Genomic_DNA"/>
</dbReference>
<dbReference type="EMBL" id="CAFBQP010000001">
    <property type="protein sequence ID" value="CAB5050804.1"/>
    <property type="molecule type" value="Genomic_DNA"/>
</dbReference>
<organism evidence="1">
    <name type="scientific">freshwater metagenome</name>
    <dbReference type="NCBI Taxonomy" id="449393"/>
    <lineage>
        <taxon>unclassified sequences</taxon>
        <taxon>metagenomes</taxon>
        <taxon>ecological metagenomes</taxon>
    </lineage>
</organism>
<dbReference type="NCBIfam" id="TIGR00278">
    <property type="entry name" value="membrane protein insertion efficiency factor YidD"/>
    <property type="match status" value="1"/>
</dbReference>
<dbReference type="InterPro" id="IPR002696">
    <property type="entry name" value="Membr_insert_effic_factor_YidD"/>
</dbReference>
<dbReference type="Pfam" id="PF01809">
    <property type="entry name" value="YidD"/>
    <property type="match status" value="1"/>
</dbReference>
<dbReference type="PANTHER" id="PTHR33383">
    <property type="entry name" value="MEMBRANE PROTEIN INSERTION EFFICIENCY FACTOR-RELATED"/>
    <property type="match status" value="1"/>
</dbReference>
<dbReference type="EMBL" id="CAEZYY010000010">
    <property type="protein sequence ID" value="CAB4750862.1"/>
    <property type="molecule type" value="Genomic_DNA"/>
</dbReference>
<proteinExistence type="inferred from homology"/>
<evidence type="ECO:0000313" key="2">
    <source>
        <dbReference type="EMBL" id="CAB4750862.1"/>
    </source>
</evidence>
<dbReference type="EMBL" id="CAFBLR010000108">
    <property type="protein sequence ID" value="CAB4878498.1"/>
    <property type="molecule type" value="Genomic_DNA"/>
</dbReference>
<sequence length="71" mass="8259">MQRFMIRTVQWYQADREGMPSPCRFEPSCSNYALDALETYGALKGTMLTIRRLLRCRPFGPSGFDPIPEKR</sequence>
<protein>
    <submittedName>
        <fullName evidence="1">Unannotated protein</fullName>
    </submittedName>
</protein>
<dbReference type="PANTHER" id="PTHR33383:SF1">
    <property type="entry name" value="MEMBRANE PROTEIN INSERTION EFFICIENCY FACTOR-RELATED"/>
    <property type="match status" value="1"/>
</dbReference>
<dbReference type="AlphaFoldDB" id="A0A6J6PJH0"/>
<name>A0A6J6PJH0_9ZZZZ</name>
<reference evidence="1" key="1">
    <citation type="submission" date="2020-05" db="EMBL/GenBank/DDBJ databases">
        <authorList>
            <person name="Chiriac C."/>
            <person name="Salcher M."/>
            <person name="Ghai R."/>
            <person name="Kavagutti S V."/>
        </authorList>
    </citation>
    <scope>NUCLEOTIDE SEQUENCE</scope>
</reference>
<accession>A0A6J6PJH0</accession>
<evidence type="ECO:0000313" key="1">
    <source>
        <dbReference type="EMBL" id="CAB4698819.1"/>
    </source>
</evidence>
<gene>
    <name evidence="1" type="ORF">UFOPK2602_00469</name>
    <name evidence="2" type="ORF">UFOPK2806_01007</name>
    <name evidence="3" type="ORF">UFOPK3417_01146</name>
    <name evidence="4" type="ORF">UFOPK4306_00025</name>
</gene>